<accession>A0A6J7BWH8</accession>
<organism evidence="2">
    <name type="scientific">freshwater metagenome</name>
    <dbReference type="NCBI Taxonomy" id="449393"/>
    <lineage>
        <taxon>unclassified sequences</taxon>
        <taxon>metagenomes</taxon>
        <taxon>ecological metagenomes</taxon>
    </lineage>
</organism>
<name>A0A6J7BWH8_9ZZZZ</name>
<dbReference type="AlphaFoldDB" id="A0A6J7BWH8"/>
<feature type="region of interest" description="Disordered" evidence="1">
    <location>
        <begin position="1"/>
        <end position="37"/>
    </location>
</feature>
<evidence type="ECO:0000256" key="1">
    <source>
        <dbReference type="SAM" id="MobiDB-lite"/>
    </source>
</evidence>
<protein>
    <submittedName>
        <fullName evidence="2">Unannotated protein</fullName>
    </submittedName>
</protein>
<sequence length="106" mass="10788">MHGHHLAADVDRQVLEPDGGVVGPDHGDGRAVDDALGGGEAGGRVGLVVGLDQDDLLSEDTPSGVGLIDRELGAAKDVLAVRGLAPGEWSLEGNRDHIARGARGAR</sequence>
<feature type="compositionally biased region" description="Basic and acidic residues" evidence="1">
    <location>
        <begin position="1"/>
        <end position="15"/>
    </location>
</feature>
<proteinExistence type="predicted"/>
<reference evidence="2" key="1">
    <citation type="submission" date="2020-05" db="EMBL/GenBank/DDBJ databases">
        <authorList>
            <person name="Chiriac C."/>
            <person name="Salcher M."/>
            <person name="Ghai R."/>
            <person name="Kavagutti S V."/>
        </authorList>
    </citation>
    <scope>NUCLEOTIDE SEQUENCE</scope>
</reference>
<gene>
    <name evidence="2" type="ORF">UFOPK3268_00741</name>
</gene>
<dbReference type="EMBL" id="CAFBIZ010000078">
    <property type="protein sequence ID" value="CAB4849264.1"/>
    <property type="molecule type" value="Genomic_DNA"/>
</dbReference>
<evidence type="ECO:0000313" key="2">
    <source>
        <dbReference type="EMBL" id="CAB4849264.1"/>
    </source>
</evidence>